<name>A0ABS5YX57_9ACTN</name>
<sequence>MISIVKDLAAEALFVSDLQPSQCPTHKAVEEAVTDMILQHGSDGCAANVAEEFGEHPDDAVRRMHWVHEELTEVLEPRRPAVIR</sequence>
<evidence type="ECO:0000313" key="1">
    <source>
        <dbReference type="EMBL" id="MBU2666690.1"/>
    </source>
</evidence>
<protein>
    <submittedName>
        <fullName evidence="1">Uncharacterized protein</fullName>
    </submittedName>
</protein>
<reference evidence="1 2" key="1">
    <citation type="submission" date="2021-06" db="EMBL/GenBank/DDBJ databases">
        <title>Actinoplanes lichenicola sp. nov., and Actinoplanes ovalisporus sp. nov., isolated from lichen in Thailand.</title>
        <authorList>
            <person name="Saeng-In P."/>
            <person name="Kanchanasin P."/>
            <person name="Yuki M."/>
            <person name="Kudo T."/>
            <person name="Ohkuma M."/>
            <person name="Phongsopitanun W."/>
            <person name="Tanasupawat S."/>
        </authorList>
    </citation>
    <scope>NUCLEOTIDE SEQUENCE [LARGE SCALE GENOMIC DNA]</scope>
    <source>
        <strain evidence="1 2">NBRC 110975</strain>
    </source>
</reference>
<evidence type="ECO:0000313" key="2">
    <source>
        <dbReference type="Proteomes" id="UP001519654"/>
    </source>
</evidence>
<proteinExistence type="predicted"/>
<dbReference type="RefSeq" id="WP_215790430.1">
    <property type="nucleotide sequence ID" value="NZ_JAHKKG010000007.1"/>
</dbReference>
<gene>
    <name evidence="1" type="ORF">KOI35_24585</name>
</gene>
<accession>A0ABS5YX57</accession>
<dbReference type="EMBL" id="JAHKKG010000007">
    <property type="protein sequence ID" value="MBU2666690.1"/>
    <property type="molecule type" value="Genomic_DNA"/>
</dbReference>
<keyword evidence="2" id="KW-1185">Reference proteome</keyword>
<organism evidence="1 2">
    <name type="scientific">Paractinoplanes bogorensis</name>
    <dbReference type="NCBI Taxonomy" id="1610840"/>
    <lineage>
        <taxon>Bacteria</taxon>
        <taxon>Bacillati</taxon>
        <taxon>Actinomycetota</taxon>
        <taxon>Actinomycetes</taxon>
        <taxon>Micromonosporales</taxon>
        <taxon>Micromonosporaceae</taxon>
        <taxon>Paractinoplanes</taxon>
    </lineage>
</organism>
<dbReference type="Proteomes" id="UP001519654">
    <property type="component" value="Unassembled WGS sequence"/>
</dbReference>
<comment type="caution">
    <text evidence="1">The sequence shown here is derived from an EMBL/GenBank/DDBJ whole genome shotgun (WGS) entry which is preliminary data.</text>
</comment>